<dbReference type="RefSeq" id="WP_005942296.1">
    <property type="nucleotide sequence ID" value="NZ_KB890341.1"/>
</dbReference>
<comment type="caution">
    <text evidence="1">The sequence shown here is derived from an EMBL/GenBank/DDBJ whole genome shotgun (WGS) entry which is preliminary data.</text>
</comment>
<name>U6RDN7_9BACT</name>
<dbReference type="Proteomes" id="UP000017831">
    <property type="component" value="Unassembled WGS sequence"/>
</dbReference>
<dbReference type="PATRIC" id="fig|1121098.3.peg.2757"/>
<evidence type="ECO:0000313" key="1">
    <source>
        <dbReference type="EMBL" id="EOA53846.1"/>
    </source>
</evidence>
<evidence type="ECO:0000313" key="2">
    <source>
        <dbReference type="Proteomes" id="UP000017831"/>
    </source>
</evidence>
<dbReference type="AlphaFoldDB" id="U6RDN7"/>
<gene>
    <name evidence="1" type="ORF">HMPREF1534_02724</name>
</gene>
<reference evidence="1 2" key="1">
    <citation type="submission" date="2013-04" db="EMBL/GenBank/DDBJ databases">
        <title>The Genome Sequence of Bacteroides massiliensis DSM 17679.</title>
        <authorList>
            <consortium name="The Broad Institute Genomics Platform"/>
            <person name="Earl A."/>
            <person name="Ward D."/>
            <person name="Feldgarden M."/>
            <person name="Gevers D."/>
            <person name="Martens E."/>
            <person name="Fenner L."/>
            <person name="Roux V."/>
            <person name="Mallet M.N."/>
            <person name="Raoult D."/>
            <person name="Walker B."/>
            <person name="Young S."/>
            <person name="Zeng Q."/>
            <person name="Gargeya S."/>
            <person name="Fitzgerald M."/>
            <person name="Haas B."/>
            <person name="Abouelleil A."/>
            <person name="Allen A.W."/>
            <person name="Alvarado L."/>
            <person name="Arachchi H.M."/>
            <person name="Berlin A.M."/>
            <person name="Chapman S.B."/>
            <person name="Gainer-Dewar J."/>
            <person name="Goldberg J."/>
            <person name="Griggs A."/>
            <person name="Gujja S."/>
            <person name="Hansen M."/>
            <person name="Howarth C."/>
            <person name="Imamovic A."/>
            <person name="Ireland A."/>
            <person name="Larimer J."/>
            <person name="McCowan C."/>
            <person name="Murphy C."/>
            <person name="Pearson M."/>
            <person name="Poon T.W."/>
            <person name="Priest M."/>
            <person name="Roberts A."/>
            <person name="Saif S."/>
            <person name="Shea T."/>
            <person name="Sisk P."/>
            <person name="Sykes S."/>
            <person name="Wortman J."/>
            <person name="Nusbaum C."/>
            <person name="Birren B."/>
        </authorList>
    </citation>
    <scope>NUCLEOTIDE SEQUENCE [LARGE SCALE GENOMIC DNA]</scope>
    <source>
        <strain evidence="2">B84634 / Timone 84634 / DSM 17679 / JCM 13223</strain>
    </source>
</reference>
<dbReference type="EMBL" id="AQHY01000029">
    <property type="protein sequence ID" value="EOA53846.1"/>
    <property type="molecule type" value="Genomic_DNA"/>
</dbReference>
<keyword evidence="2" id="KW-1185">Reference proteome</keyword>
<dbReference type="GeneID" id="60061374"/>
<accession>U6RDN7</accession>
<dbReference type="HOGENOM" id="CLU_2663432_0_0_10"/>
<dbReference type="OrthoDB" id="9973062at2"/>
<dbReference type="STRING" id="1121098.HMPREF1534_02724"/>
<proteinExistence type="predicted"/>
<organism evidence="1 2">
    <name type="scientific">Phocaeicola massiliensis B84634 = Timone 84634 = DSM 17679 = JCM 13223</name>
    <dbReference type="NCBI Taxonomy" id="1121098"/>
    <lineage>
        <taxon>Bacteria</taxon>
        <taxon>Pseudomonadati</taxon>
        <taxon>Bacteroidota</taxon>
        <taxon>Bacteroidia</taxon>
        <taxon>Bacteroidales</taxon>
        <taxon>Bacteroidaceae</taxon>
        <taxon>Phocaeicola</taxon>
    </lineage>
</organism>
<sequence>MKYYRVNIEDYKIGISCGNNMPTKEFLNNQVHEFLKSQKVNINRDETFKFQDSNEKEFEDLKREVALSSNFKMRY</sequence>
<protein>
    <submittedName>
        <fullName evidence="1">Uncharacterized protein</fullName>
    </submittedName>
</protein>